<dbReference type="Pfam" id="PF18962">
    <property type="entry name" value="Por_Secre_tail"/>
    <property type="match status" value="1"/>
</dbReference>
<dbReference type="NCBIfam" id="NF012200">
    <property type="entry name" value="choice_anch_D"/>
    <property type="match status" value="3"/>
</dbReference>
<comment type="subcellular location">
    <subcellularLocation>
        <location evidence="1">Cell membrane</location>
        <topology evidence="1">Single-pass membrane protein</topology>
    </subcellularLocation>
</comment>
<feature type="domain" description="Cadherin" evidence="14">
    <location>
        <begin position="522"/>
        <end position="625"/>
    </location>
</feature>
<dbReference type="InterPro" id="IPR039808">
    <property type="entry name" value="Cadherin"/>
</dbReference>
<keyword evidence="5" id="KW-0732">Signal</keyword>
<dbReference type="Gene3D" id="2.60.40.60">
    <property type="entry name" value="Cadherins"/>
    <property type="match status" value="3"/>
</dbReference>
<dbReference type="GO" id="GO:0008013">
    <property type="term" value="F:beta-catenin binding"/>
    <property type="evidence" value="ECO:0007669"/>
    <property type="project" value="TreeGrafter"/>
</dbReference>
<dbReference type="GO" id="GO:0045296">
    <property type="term" value="F:cadherin binding"/>
    <property type="evidence" value="ECO:0007669"/>
    <property type="project" value="TreeGrafter"/>
</dbReference>
<evidence type="ECO:0000256" key="6">
    <source>
        <dbReference type="ARBA" id="ARBA00022737"/>
    </source>
</evidence>
<feature type="domain" description="Cadherin" evidence="14">
    <location>
        <begin position="724"/>
        <end position="827"/>
    </location>
</feature>
<keyword evidence="12" id="KW-0325">Glycoprotein</keyword>
<evidence type="ECO:0000256" key="4">
    <source>
        <dbReference type="ARBA" id="ARBA00022692"/>
    </source>
</evidence>
<dbReference type="EMBL" id="CP055153">
    <property type="protein sequence ID" value="QMU31311.1"/>
    <property type="molecule type" value="Genomic_DNA"/>
</dbReference>
<keyword evidence="3" id="KW-0245">EGF-like domain</keyword>
<dbReference type="Pfam" id="PF11721">
    <property type="entry name" value="Malectin"/>
    <property type="match status" value="5"/>
</dbReference>
<organism evidence="15 16">
    <name type="scientific">Adhaeribacter radiodurans</name>
    <dbReference type="NCBI Taxonomy" id="2745197"/>
    <lineage>
        <taxon>Bacteria</taxon>
        <taxon>Pseudomonadati</taxon>
        <taxon>Bacteroidota</taxon>
        <taxon>Cytophagia</taxon>
        <taxon>Cytophagales</taxon>
        <taxon>Hymenobacteraceae</taxon>
        <taxon>Adhaeribacter</taxon>
    </lineage>
</organism>
<evidence type="ECO:0000313" key="15">
    <source>
        <dbReference type="EMBL" id="QMU31311.1"/>
    </source>
</evidence>
<evidence type="ECO:0000256" key="7">
    <source>
        <dbReference type="ARBA" id="ARBA00022837"/>
    </source>
</evidence>
<keyword evidence="7" id="KW-0106">Calcium</keyword>
<feature type="domain" description="Cadherin" evidence="14">
    <location>
        <begin position="926"/>
        <end position="1029"/>
    </location>
</feature>
<reference evidence="15 16" key="1">
    <citation type="submission" date="2020-08" db="EMBL/GenBank/DDBJ databases">
        <title>Adhaeribacter dokdonensis sp. nov., isolated from the rhizosphere of Elymus tsukushiensis, a plant native to the Dokdo Islands, Republic of Korea.</title>
        <authorList>
            <person name="Ghim S.Y."/>
        </authorList>
    </citation>
    <scope>NUCLEOTIDE SEQUENCE [LARGE SCALE GENOMIC DNA]</scope>
    <source>
        <strain evidence="15 16">KUDC8001</strain>
    </source>
</reference>
<dbReference type="FunFam" id="2.60.40.60:FF:000013">
    <property type="entry name" value="Cadherin EGF LAG seven-pass G-type receptor"/>
    <property type="match status" value="1"/>
</dbReference>
<dbReference type="InterPro" id="IPR006644">
    <property type="entry name" value="Cadg"/>
</dbReference>
<evidence type="ECO:0000256" key="2">
    <source>
        <dbReference type="ARBA" id="ARBA00022475"/>
    </source>
</evidence>
<dbReference type="GO" id="GO:0016477">
    <property type="term" value="P:cell migration"/>
    <property type="evidence" value="ECO:0007669"/>
    <property type="project" value="TreeGrafter"/>
</dbReference>
<keyword evidence="10 13" id="KW-0472">Membrane</keyword>
<evidence type="ECO:0000256" key="12">
    <source>
        <dbReference type="ARBA" id="ARBA00023180"/>
    </source>
</evidence>
<evidence type="ECO:0000256" key="1">
    <source>
        <dbReference type="ARBA" id="ARBA00004162"/>
    </source>
</evidence>
<evidence type="ECO:0000256" key="8">
    <source>
        <dbReference type="ARBA" id="ARBA00022889"/>
    </source>
</evidence>
<evidence type="ECO:0000313" key="16">
    <source>
        <dbReference type="Proteomes" id="UP000514509"/>
    </source>
</evidence>
<keyword evidence="8" id="KW-0130">Cell adhesion</keyword>
<dbReference type="GO" id="GO:0005509">
    <property type="term" value="F:calcium ion binding"/>
    <property type="evidence" value="ECO:0007669"/>
    <property type="project" value="InterPro"/>
</dbReference>
<keyword evidence="11" id="KW-1015">Disulfide bond</keyword>
<dbReference type="SMART" id="SM00736">
    <property type="entry name" value="CADG"/>
    <property type="match status" value="5"/>
</dbReference>
<dbReference type="SUPFAM" id="SSF49785">
    <property type="entry name" value="Galactose-binding domain-like"/>
    <property type="match status" value="7"/>
</dbReference>
<dbReference type="PANTHER" id="PTHR24027">
    <property type="entry name" value="CADHERIN-23"/>
    <property type="match status" value="1"/>
</dbReference>
<dbReference type="FunFam" id="2.60.40.60:FF:000116">
    <property type="entry name" value="Dachsous cadherin-related 2"/>
    <property type="match status" value="1"/>
</dbReference>
<evidence type="ECO:0000259" key="14">
    <source>
        <dbReference type="PROSITE" id="PS50268"/>
    </source>
</evidence>
<dbReference type="Pfam" id="PF00028">
    <property type="entry name" value="Cadherin"/>
    <property type="match status" value="3"/>
</dbReference>
<dbReference type="GO" id="GO:0016342">
    <property type="term" value="C:catenin complex"/>
    <property type="evidence" value="ECO:0007669"/>
    <property type="project" value="TreeGrafter"/>
</dbReference>
<dbReference type="PRINTS" id="PR00205">
    <property type="entry name" value="CADHERIN"/>
</dbReference>
<dbReference type="InterPro" id="IPR015919">
    <property type="entry name" value="Cadherin-like_sf"/>
</dbReference>
<keyword evidence="9 13" id="KW-1133">Transmembrane helix</keyword>
<dbReference type="InterPro" id="IPR002126">
    <property type="entry name" value="Cadherin-like_dom"/>
</dbReference>
<keyword evidence="6" id="KW-0677">Repeat</keyword>
<proteinExistence type="predicted"/>
<dbReference type="PROSITE" id="PS50268">
    <property type="entry name" value="CADHERIN_2"/>
    <property type="match status" value="3"/>
</dbReference>
<dbReference type="Pfam" id="PF05345">
    <property type="entry name" value="He_PIG"/>
    <property type="match status" value="7"/>
</dbReference>
<keyword evidence="2" id="KW-1003">Cell membrane</keyword>
<dbReference type="PANTHER" id="PTHR24027:SF438">
    <property type="entry name" value="CADHERIN 23"/>
    <property type="match status" value="1"/>
</dbReference>
<dbReference type="InterPro" id="IPR026444">
    <property type="entry name" value="Secre_tail"/>
</dbReference>
<dbReference type="KEGG" id="add:HUW48_26235"/>
<dbReference type="SUPFAM" id="SSF49313">
    <property type="entry name" value="Cadherin-like"/>
    <property type="match status" value="10"/>
</dbReference>
<dbReference type="InterPro" id="IPR008979">
    <property type="entry name" value="Galactose-bd-like_sf"/>
</dbReference>
<dbReference type="Pfam" id="PF13205">
    <property type="entry name" value="Big_5"/>
    <property type="match status" value="1"/>
</dbReference>
<dbReference type="RefSeq" id="WP_182413747.1">
    <property type="nucleotide sequence ID" value="NZ_CP055153.1"/>
</dbReference>
<name>A0A7L7LEQ6_9BACT</name>
<keyword evidence="16" id="KW-1185">Reference proteome</keyword>
<evidence type="ECO:0000256" key="13">
    <source>
        <dbReference type="SAM" id="Phobius"/>
    </source>
</evidence>
<sequence length="5441" mass="572982">MEKKYNSPYWQGSLLARSWPILILIGLAVSLQTYAFNYFQDTGLSTWLRKDLFKSDLFTLTPPVDILPPVLKQVEKDSKLQAKPARKRGSNNLIPLYAQETALADEVALPFNLTFDGTEGGLADKTGIAGTGFTMVDPYSGTRNAADGTPSDLTRPSYEPSKLTVADGKLSIVTNKGIAFITNNNQINALGVPIPSMGKLTLETTLINPYNGTNSEQGGLWFGLNDKNFFKLAVTGNKVEMRREVGDVSNTSATSDLSNPDLRVTTVISGFNTQTVRLRMVVDLLNGKLEGFYSTDGITYLNAGARYTTTTYPSYINIASMEFSGKATYGGVYSTYRNATTATPPVFTFDNFSVSREPIQLPLVTAPYRINAGGIQRTVGTDVFNADTYYALIPGEVSAVSFGMTGVAVPDLYHERRFGVNLGYKIPITAGKYTVKLHMVENFHTAANSRIFDVALEGNTVIDDLDLYVAGGNKNKVLVTRTFDVDVLDDALNIDFVASKDKAIINAIEILPTAVNTAPVFASTSYSFNKDENASIGAEIGSVSATDAENNALTYSITAGNQAGKFAINPGTGVITLAEGLDYATTPTYTLTVQATDNGSPVQSATTQVTISVNDVIPANTAPIVANTISSKTATVGSAFSFEVPASTFSDADQDNLTLTATLADGNALPAWLSFNGTTFTGTPESAANYTIKVTATDGKTSIDTEFNLSVDAAAVANQIPVFASSAYSFNQDKSAPINTIIGSVKAADALDQTISYSIVAGNEAAKFAIDAVSGELTLAASLQDASALTYTLTVQATDNGSPVLSTTTQVTINVTEQVPGNAAPIVANNIGNKTATTGTAFSLEVPGNTFTDADQDDLTLTASLSDGSALPTWLNFNGNLFSGTPESAATYSIKVTATDGKASVSTIFSLAVEAATPVNQAPVFASTSYSFNKDENASIGAEIGSVSATDAENNALTYSITAGNQAGKFAINAGTGVITLAEGLDYATTPTYTLTVLATDNGSPVQSATTQVTISVNDVIPANTAPIVANAISSKTTTVGSAFAFEVPATTFSDADQDNLTLTATLADGNALPAWLVFNTTNKTFSGTPTSAANYVIRVTANDGKASVSTEFNLSVEAVPAVGCPPNSTLPCNQIAATLPFNLNFNGSEGGLLDKDGKGTGFTMADAYTSFRVTADGSATSEIRGYEPSKLTVANSRLAIVTNKGISIVGNNNQINGLGVEFNASNSRFTLETTIINPFRGSNDEQAGLWYGLNDKTFVRLAINNNRVVLRKELNDQSPITSDLTDPSRRNTSAISSLDKQTVRLRLIVDPTANTVEGFYSVDGTTYVNVGDGYPQKGLSIAGMGLTGNKVYAGIFGTHRNGTTPVTYSFDNFSITPQTTPANQAPVVATLIGDKTITTGTNFNFEVPANTFSDADNNPLTLTASLTNGNALPAWLTFNAATKTFSGTPTSAAIYPIKVSATDGQATISTEFTLTVQAVNVAPIVVSAPETQTITAGQIFSFITGSFSDPNAGDVLTYSASLANGSVLPTWLQFNANTQTFSGTAPASATSIAVKITATDKALAATSVSFTVNVEAAPVVVPCSPISTLPCEQINVPLPFVLNFDGNEGGLSDKNNLATGFTMVDAHTGTRLTADGTSTTAVTGYEPSRLTIANGKLNVLTNKGISFLANNNQVNTLGVGVLANGKLTLETTIINPFNGTLSEQAGLWLGLNDKTFVKLAVSGNKIEMRQELNDVSSTDAVNNGLNNPDQRILLNAITGLNNQTVRLRLVVDLVNNKLEGFYSTDGITYLNVGARYATAALDIANLALSGKAAYAGIFATHRNATSPVTFTFENFSLTKENTGGKVLAFAPNALDFTATQGQSVTSKLTVLSASQGTPAVTFSSTPASWLTLPTASLGNVAFGANNFSSALAPGIYEATVTATAEGYEPATLLINLTINSPVTAQEIKVNFQDPATVPPTGWVKDYGQPFGLKTGLNQGTNLEYGWKNRSTGALLDLSVGGTTPGNGRKRTTPADVLQATLMHMQANTIEGTFNGTKTEGYWEIKVPNGSYDVTVSAGDSDPGTVPESHTLNIEGVNAISNFVPSGTAGTATRFKSAKVRVNVTDGFLTINADGGINTKINSALITPINVAPYLIWSASDHSLVIERGTTETNKTFSLDLGNSADLDNLPISLTATYSAGATNWLSFDATHNSSEPNVTFDYTAAKSLAVGTYTATITASATGYTTASTLIQITVLAPGSNQPYVISSTPANGATNVSVNTASIAANSLYVPEVTGFKGGVDNSTLTVNTVKLLKVSGTTTTEIQGVVQGTGGGDAISFSPAFALEPNTKYRFVITNQVKSYSGAAFLPYEANFTTGNTTTGTPNPVAAEFAPKQVIPGTVGKKYTCLTFGPDGKFYALRLDGVIERFTVDHTTGMLSGVVEIKSLTNKYGLRSSVGLTFAPNATATNLIAYVSHCSAGLTNAPEFDGNISRLSGPDLGTEELILTKLPRSKADHLVNSIAFGPDGALYFNQGSLSSMGSYDGTWQRDESLLAATVLRLDLNKLAGLPLPLDVRTTSNQALINNAPTDNIRFSDGTYNPYATNSPLTIYASGVRNAVDLVWHSNGQLYVPANGSAAGGNSPASVAGTRRPNGTFYNGPIVPATTGIKVQNDWLFRINPLKPVGFYGHPNPLRGEYVANRGYLDNPKYATTQVPDANYRGAAYNFELNKSPNGAIEYKSNAFNGALKGRLLVCRFSGGSDIIVLEPGSMAKDPAVSSADSDDKIYDIIGAQTGSGTDGITGLSGFTNPLDITEDVETGNLYVIEYNWNNISGKTAQIVLLKATAPSAQVGIANVSPSEVVDNDVVGGAAGKNHTITIANTGNSNLTVTGITLDGVDKGQFQLIGAPAPSVTSPVTIARGSAITFNVAFNPTTTGVKTASLLVSSTNNPVKEVKLSGLGTIGLSGSNEPSLQAVLDVHGIHVNVGDDNKSTNIIHSTNFKAPLLGEEVAIQAFQRAVDGPVTVEPLSVFGPQDAGGIVAGFGWYTTGDANAKNELFTVDNNNYQTVDVQTNGTLSFDPGIASFGFYSRWPYFANRHLYSEDALNNFTGAVPHHVRVYPLKDDEGTVIENAYIVATEEHVSGFDYQDIVVIVRNVKPHGATVAKQLTFSSQSLAFTYTPGSTTVPQTVTLSASNGTPVLTITKSANSPWLTLPTAALGSLTFGINEAGLLPGTYNATVTVSAEGYTSATLPVTLQVNSPAASATIAVSNEELVFDALKNTTVTKRLTITNTGTNTLNLGTIAIGGVNASNFTVQTLTMENEPTGNSLAPDETKTLQVAFAPGNLSVVSTFNAALTINSNAVNSPALNVGLYAMSLNGYEGNNEPPLQTVVNTLGYNINVGWTSLAGGIQTTLKGEEVAVQQFEKAGEGQVTITPVARYSPNQELPFGYYTKNNNTPVRSSVGTLSGIFGQHNALFPQIVAGSDQFNPATATFGIYVVGLENRLSYTEDQLNAGGPALHAVRTYPLKNRQGELVPNSYLVCFEDASNGDYQDYVFVLRNVIPAGTRKSLAFNASNLNFTAPVNGTVGAKTLTLEAKNGTPTALTFTKSANSNWLVLPSAALGDVSFGVNTNGLTAGVYTATVTAAATGFTNAVLTINLRIGDLSPNAIKVNFQLATSATPTGYVADVGLAYNDTRGYGWVNPTTKEPKDHTANMRERTSTTVEARLRTLALMQGTATGQTPGTWEMKVNPGQYNVTVGVGDPDFFDSNHQINVEGVPVITNFVPTAQVPNRIVTTTINVTDGKLTIDATGGTNTKIAFVIVDPATAEGDFMPPVVAVQLKGTLQTAGVYRNQVIATVSASDAGGSELAQILYSLNNEPFKEYFAPILVNTAGTYSLRTKAIDGNKNETITNPVSFTIVQPELSNANMLVENLDKFPANDRLVASLIQLPWRRSNDDGTFTPYNRNHDVVRMRISNKGTGALTINSMTLSNPTGWKLAKVNNVDYDATSAAPITVNPGSSVEVSIQFIAQFTSGRIRILNDTLQLASNDDLNPKKKIVLHGMWQARGEGSNEPHAQEIIQAFGFKTKVGFNTNDGTNEGNSLVLNTDEILSSFFTRADASKPVYVVQMGAYHGCCAATESFQYYVKGSTSNSTVFTHNPLDGQSLLPLKNGTSGTLAEGTFNPTSSFGFKVSGSYSDRTRNSEGKIGMRVWKAVDANGNIIPNTYIIGHDYIGQPTVTNYDYQDNVFYVSNIKPEAGSLNYSELAAVTSAVDFGSRQIGVALTRTVDLKNLGQTYTNGTADPAITIKNLEIVGTNLNEFSVATPAVTTIAPQATSTVTVTFRSNSQGIKNAALLVHYNNSLSPLRIPLYGIADDNCNVITAVKRIKGGADANVTINGKVWEADKAYRQGSIQLDKPAATPIAGTDEDALYQTYLSAAADLAETRYSVPVANGNYMVRMHFVENAFTAEGSRVFSINLENQTRLSNFDIFREVGYKAALVKDFAVNITDGKLDVKFNPAVNRVALAGMEIFAASANPNAVTLTQQAVLGSECGLTNGSITFGVANSTAGSYLYKLGPNGSYQTSPVFANMAAGSYTFYVKENVTGGCETAKVFTIPERNNLAFNVTAPVIACTATTGTATVSNITGGTGNYTITWSTTPVQTGATATNLQPGVYTVTLLDASGCSKTQQVTITKDQNCPVVSGIRINAGGAAFLASNNRQFIADQYFGGTAGTSSIASGDILNTTDDVMYRTERSSAAFTYSIPVQNGQVNVVLHFAEIWFGISGRGTGGAGSRQFNVDVEGSRKLTNYDIFAKAGGSLRAIQETIPVTVTDGVLNINFTSGAANLPKVSAIEVIPQTVTNVAPVLAAIGNKTVTVNQALTFTATATDANTNQTKAYSLVSAPTGAVINASTGVFTWTPTTAGTYTFTVRVTDNGSPVMMDDEQITVTVNNVVTANAIRINAGGTAFLASNNRQFSADQYFGGTAGTSSIASGDILNTTDDVMYRTERSSAAFTYSIPVQNGQVNVVLHFAEIWFGISGRGTGGAGSRQFNVDVEGSRKLTNYDIFAKAGGSLRAIQETIPVTVTDGVLNINFTSGAANLPKVSAIEVIPQTVTNVAPVLAAIGNKTVTVNQALTFTATATDANTNQTKAYSLVSAPTGAVINASTGVFTWTPTTAGTYTFTVRVTDNGSPVMMDDEQITVTVNNVVTANAIRINAGGTAFLASNNRQFSADQYFGGTNRTYSIASGDILNTTDDVMYRTERSAAAFTYSIPVQNGQVNVVLHFAEVYHTAAGRRQFNVDVENGRKLTNYDIYARAGGAMRPVLETIPVTVTDGVLNINFTSGAADMPKVSAIEVLPQITTAARIGVGSLSENGVAEEVKTTLTAYPNPNLGDKVTLEASQFKANEEVTIQVYDAQGSVIQSGLAVTNTNGILHTNLAFTNRFSSGVYMIVVSSKTTKVTTRLIVR</sequence>
<gene>
    <name evidence="15" type="ORF">HUW48_26235</name>
</gene>
<dbReference type="CDD" id="cd11304">
    <property type="entry name" value="Cadherin_repeat"/>
    <property type="match status" value="5"/>
</dbReference>
<dbReference type="InterPro" id="IPR032812">
    <property type="entry name" value="SbsA_Ig"/>
</dbReference>
<dbReference type="SUPFAM" id="SSF50952">
    <property type="entry name" value="Soluble quinoprotein glucose dehydrogenase"/>
    <property type="match status" value="1"/>
</dbReference>
<dbReference type="InterPro" id="IPR011041">
    <property type="entry name" value="Quinoprot_gluc/sorb_DH_b-prop"/>
</dbReference>
<keyword evidence="4 13" id="KW-0812">Transmembrane</keyword>
<dbReference type="InterPro" id="IPR021720">
    <property type="entry name" value="Malectin_dom"/>
</dbReference>
<feature type="transmembrane region" description="Helical" evidence="13">
    <location>
        <begin position="21"/>
        <end position="39"/>
    </location>
</feature>
<dbReference type="GO" id="GO:0007156">
    <property type="term" value="P:homophilic cell adhesion via plasma membrane adhesion molecules"/>
    <property type="evidence" value="ECO:0007669"/>
    <property type="project" value="InterPro"/>
</dbReference>
<dbReference type="Gene3D" id="2.60.120.430">
    <property type="entry name" value="Galactose-binding lectin"/>
    <property type="match status" value="7"/>
</dbReference>
<evidence type="ECO:0000256" key="11">
    <source>
        <dbReference type="ARBA" id="ARBA00023157"/>
    </source>
</evidence>
<evidence type="ECO:0000256" key="9">
    <source>
        <dbReference type="ARBA" id="ARBA00022989"/>
    </source>
</evidence>
<dbReference type="NCBIfam" id="TIGR04183">
    <property type="entry name" value="Por_Secre_tail"/>
    <property type="match status" value="1"/>
</dbReference>
<dbReference type="SMART" id="SM00112">
    <property type="entry name" value="CA"/>
    <property type="match status" value="5"/>
</dbReference>
<dbReference type="Gene3D" id="2.120.10.30">
    <property type="entry name" value="TolB, C-terminal domain"/>
    <property type="match status" value="1"/>
</dbReference>
<evidence type="ECO:0000256" key="10">
    <source>
        <dbReference type="ARBA" id="ARBA00023136"/>
    </source>
</evidence>
<dbReference type="InterPro" id="IPR013783">
    <property type="entry name" value="Ig-like_fold"/>
</dbReference>
<protein>
    <submittedName>
        <fullName evidence="15">Putative Ig domain-containing protein</fullName>
    </submittedName>
</protein>
<accession>A0A7L7LEQ6</accession>
<evidence type="ECO:0000256" key="5">
    <source>
        <dbReference type="ARBA" id="ARBA00022729"/>
    </source>
</evidence>
<dbReference type="InterPro" id="IPR011042">
    <property type="entry name" value="6-blade_b-propeller_TolB-like"/>
</dbReference>
<evidence type="ECO:0000256" key="3">
    <source>
        <dbReference type="ARBA" id="ARBA00022536"/>
    </source>
</evidence>
<dbReference type="Proteomes" id="UP000514509">
    <property type="component" value="Chromosome"/>
</dbReference>
<dbReference type="SMART" id="SM00089">
    <property type="entry name" value="PKD"/>
    <property type="match status" value="7"/>
</dbReference>
<dbReference type="InterPro" id="IPR022409">
    <property type="entry name" value="PKD/Chitinase_dom"/>
</dbReference>
<dbReference type="FunFam" id="2.60.40.60:FF:000033">
    <property type="entry name" value="FAT atypical cadherin 1"/>
    <property type="match status" value="1"/>
</dbReference>
<dbReference type="Gene3D" id="2.60.120.200">
    <property type="match status" value="3"/>
</dbReference>
<dbReference type="Gene3D" id="2.60.40.10">
    <property type="entry name" value="Immunoglobulins"/>
    <property type="match status" value="11"/>
</dbReference>